<organism evidence="2 3">
    <name type="scientific">Actinacidiphila polyblastidii</name>
    <dbReference type="NCBI Taxonomy" id="3110430"/>
    <lineage>
        <taxon>Bacteria</taxon>
        <taxon>Bacillati</taxon>
        <taxon>Actinomycetota</taxon>
        <taxon>Actinomycetes</taxon>
        <taxon>Kitasatosporales</taxon>
        <taxon>Streptomycetaceae</taxon>
        <taxon>Actinacidiphila</taxon>
    </lineage>
</organism>
<dbReference type="Proteomes" id="UP001344658">
    <property type="component" value="Unassembled WGS sequence"/>
</dbReference>
<dbReference type="EMBL" id="JAZEWV010000014">
    <property type="protein sequence ID" value="MEE4544000.1"/>
    <property type="molecule type" value="Genomic_DNA"/>
</dbReference>
<feature type="domain" description="DUF3631" evidence="1">
    <location>
        <begin position="3"/>
        <end position="75"/>
    </location>
</feature>
<evidence type="ECO:0000313" key="3">
    <source>
        <dbReference type="Proteomes" id="UP001344658"/>
    </source>
</evidence>
<accession>A0ABU7PDW6</accession>
<reference evidence="2 3" key="1">
    <citation type="submission" date="2023-12" db="EMBL/GenBank/DDBJ databases">
        <title>Streptomyces sp. V4-01.</title>
        <authorList>
            <person name="Somphong A."/>
            <person name="Phongsopitanun W."/>
        </authorList>
    </citation>
    <scope>NUCLEOTIDE SEQUENCE [LARGE SCALE GENOMIC DNA]</scope>
    <source>
        <strain evidence="2 3">V4-01</strain>
    </source>
</reference>
<evidence type="ECO:0000259" key="1">
    <source>
        <dbReference type="Pfam" id="PF12307"/>
    </source>
</evidence>
<name>A0ABU7PDW6_9ACTN</name>
<protein>
    <recommendedName>
        <fullName evidence="1">DUF3631 domain-containing protein</fullName>
    </recommendedName>
</protein>
<gene>
    <name evidence="2" type="ORF">V2S66_18740</name>
</gene>
<sequence length="81" mass="8868">MAFEELGDPEAVASGDLVALLRHAPGFAVGRWRFADLTQARLAHLLAPYEVTTRDATLPDGRRRKSYRLSALLAAEAGAYR</sequence>
<dbReference type="Pfam" id="PF12307">
    <property type="entry name" value="DUF3631"/>
    <property type="match status" value="1"/>
</dbReference>
<evidence type="ECO:0000313" key="2">
    <source>
        <dbReference type="EMBL" id="MEE4544000.1"/>
    </source>
</evidence>
<dbReference type="InterPro" id="IPR022081">
    <property type="entry name" value="DUF3631"/>
</dbReference>
<keyword evidence="3" id="KW-1185">Reference proteome</keyword>
<dbReference type="RefSeq" id="WP_330796905.1">
    <property type="nucleotide sequence ID" value="NZ_JAZEWV010000014.1"/>
</dbReference>
<proteinExistence type="predicted"/>
<comment type="caution">
    <text evidence="2">The sequence shown here is derived from an EMBL/GenBank/DDBJ whole genome shotgun (WGS) entry which is preliminary data.</text>
</comment>